<dbReference type="Proteomes" id="UP001630127">
    <property type="component" value="Unassembled WGS sequence"/>
</dbReference>
<gene>
    <name evidence="2" type="ORF">ACH5RR_002745</name>
</gene>
<evidence type="ECO:0000256" key="1">
    <source>
        <dbReference type="SAM" id="MobiDB-lite"/>
    </source>
</evidence>
<protein>
    <submittedName>
        <fullName evidence="2">Uncharacterized protein</fullName>
    </submittedName>
</protein>
<comment type="caution">
    <text evidence="2">The sequence shown here is derived from an EMBL/GenBank/DDBJ whole genome shotgun (WGS) entry which is preliminary data.</text>
</comment>
<name>A0ABD3ASU9_9GENT</name>
<proteinExistence type="predicted"/>
<dbReference type="AlphaFoldDB" id="A0ABD3ASU9"/>
<feature type="region of interest" description="Disordered" evidence="1">
    <location>
        <begin position="91"/>
        <end position="112"/>
    </location>
</feature>
<evidence type="ECO:0000313" key="3">
    <source>
        <dbReference type="Proteomes" id="UP001630127"/>
    </source>
</evidence>
<accession>A0ABD3ASU9</accession>
<evidence type="ECO:0000313" key="2">
    <source>
        <dbReference type="EMBL" id="KAL3534284.1"/>
    </source>
</evidence>
<dbReference type="EMBL" id="JBJUIK010000002">
    <property type="protein sequence ID" value="KAL3534284.1"/>
    <property type="molecule type" value="Genomic_DNA"/>
</dbReference>
<organism evidence="2 3">
    <name type="scientific">Cinchona calisaya</name>
    <dbReference type="NCBI Taxonomy" id="153742"/>
    <lineage>
        <taxon>Eukaryota</taxon>
        <taxon>Viridiplantae</taxon>
        <taxon>Streptophyta</taxon>
        <taxon>Embryophyta</taxon>
        <taxon>Tracheophyta</taxon>
        <taxon>Spermatophyta</taxon>
        <taxon>Magnoliopsida</taxon>
        <taxon>eudicotyledons</taxon>
        <taxon>Gunneridae</taxon>
        <taxon>Pentapetalae</taxon>
        <taxon>asterids</taxon>
        <taxon>lamiids</taxon>
        <taxon>Gentianales</taxon>
        <taxon>Rubiaceae</taxon>
        <taxon>Cinchonoideae</taxon>
        <taxon>Cinchoneae</taxon>
        <taxon>Cinchona</taxon>
    </lineage>
</organism>
<keyword evidence="3" id="KW-1185">Reference proteome</keyword>
<reference evidence="2 3" key="1">
    <citation type="submission" date="2024-11" db="EMBL/GenBank/DDBJ databases">
        <title>A near-complete genome assembly of Cinchona calisaya.</title>
        <authorList>
            <person name="Lian D.C."/>
            <person name="Zhao X.W."/>
            <person name="Wei L."/>
        </authorList>
    </citation>
    <scope>NUCLEOTIDE SEQUENCE [LARGE SCALE GENOMIC DNA]</scope>
    <source>
        <tissue evidence="2">Nenye</tissue>
    </source>
</reference>
<sequence length="221" mass="23736">MLQMVGSGRGLGLQCGQSDVSSIISEVPNYLFGLDNSNDADANADAALLRESQSKLRSASNHIASNNSLFTFISLPKNPHFITWADGSKVPTHHSASSNTNPEISNIESSPPPLITYQRCPRVPNPTLQVIEISCESSPSPSASPTRDLFERNDDLPIVLREDTANPSASNEVTSQTCKQTWKAAIDVDLSLAANEAINVMQNVAAMTLSNSRNSDPKDAK</sequence>